<dbReference type="PROSITE" id="PS51257">
    <property type="entry name" value="PROKAR_LIPOPROTEIN"/>
    <property type="match status" value="1"/>
</dbReference>
<proteinExistence type="predicted"/>
<protein>
    <recommendedName>
        <fullName evidence="4">YD repeat-containing protein</fullName>
    </recommendedName>
</protein>
<feature type="signal peptide" evidence="1">
    <location>
        <begin position="1"/>
        <end position="20"/>
    </location>
</feature>
<reference evidence="2 3" key="1">
    <citation type="submission" date="2019-07" db="EMBL/GenBank/DDBJ databases">
        <title>Gramella aestuarii sp. nov., isolated from a tidal flat, and emended description of Gramella echinicola.</title>
        <authorList>
            <person name="Liu L."/>
        </authorList>
    </citation>
    <scope>NUCLEOTIDE SEQUENCE [LARGE SCALE GENOMIC DNA]</scope>
    <source>
        <strain evidence="2 3">BS12</strain>
    </source>
</reference>
<evidence type="ECO:0008006" key="4">
    <source>
        <dbReference type="Google" id="ProtNLM"/>
    </source>
</evidence>
<dbReference type="AlphaFoldDB" id="A0A7K1LMX0"/>
<accession>A0A7K1LMX0</accession>
<evidence type="ECO:0000313" key="2">
    <source>
        <dbReference type="EMBL" id="MUP42083.1"/>
    </source>
</evidence>
<keyword evidence="1" id="KW-0732">Signal</keyword>
<sequence>MRKFLLLVALPFIFSCSSDSPEVPDTTSSEGSLIKSEKEYFFGALEKETTYYYNPDNTISKIEFNSVHEGVGNFEYFYDENGRMEYFTLSLVDPFGDEREEVSTLFYEGERIARVCTDISMTSQNDSFPVKPMVDKTEFEYNSQGLVTKIIRYSYGDQESSTCEELPYIDSTVDMEFDTKGNLSRMEDSGNFFGSNYLTYTHDDTFHPYRNLKPVYYRNIYNYSSENNVIAAEEFDADTNEKIGYVKYEYEFNENNYPIRLDKIWSTSDNSIYQSSAFEYTYY</sequence>
<gene>
    <name evidence="2" type="ORF">FLP08_05830</name>
</gene>
<dbReference type="RefSeq" id="WP_156274965.1">
    <property type="nucleotide sequence ID" value="NZ_BAABGI010000001.1"/>
</dbReference>
<keyword evidence="3" id="KW-1185">Reference proteome</keyword>
<dbReference type="Proteomes" id="UP000460416">
    <property type="component" value="Unassembled WGS sequence"/>
</dbReference>
<name>A0A7K1LMX0_9FLAO</name>
<dbReference type="EMBL" id="VJVW01000002">
    <property type="protein sequence ID" value="MUP42083.1"/>
    <property type="molecule type" value="Genomic_DNA"/>
</dbReference>
<comment type="caution">
    <text evidence="2">The sequence shown here is derived from an EMBL/GenBank/DDBJ whole genome shotgun (WGS) entry which is preliminary data.</text>
</comment>
<dbReference type="OrthoDB" id="1423653at2"/>
<evidence type="ECO:0000313" key="3">
    <source>
        <dbReference type="Proteomes" id="UP000460416"/>
    </source>
</evidence>
<dbReference type="Gene3D" id="2.180.10.10">
    <property type="entry name" value="RHS repeat-associated core"/>
    <property type="match status" value="1"/>
</dbReference>
<organism evidence="2 3">
    <name type="scientific">Christiangramia aestuarii</name>
    <dbReference type="NCBI Taxonomy" id="1028746"/>
    <lineage>
        <taxon>Bacteria</taxon>
        <taxon>Pseudomonadati</taxon>
        <taxon>Bacteroidota</taxon>
        <taxon>Flavobacteriia</taxon>
        <taxon>Flavobacteriales</taxon>
        <taxon>Flavobacteriaceae</taxon>
        <taxon>Christiangramia</taxon>
    </lineage>
</organism>
<evidence type="ECO:0000256" key="1">
    <source>
        <dbReference type="SAM" id="SignalP"/>
    </source>
</evidence>
<feature type="chain" id="PRO_5029509683" description="YD repeat-containing protein" evidence="1">
    <location>
        <begin position="21"/>
        <end position="283"/>
    </location>
</feature>